<dbReference type="EC" id="3.4.19.12" evidence="3"/>
<dbReference type="InterPro" id="IPR038765">
    <property type="entry name" value="Papain-like_cys_pep_sf"/>
</dbReference>
<dbReference type="SUPFAM" id="SSF54001">
    <property type="entry name" value="Cysteine proteinases"/>
    <property type="match status" value="1"/>
</dbReference>
<evidence type="ECO:0000256" key="3">
    <source>
        <dbReference type="ARBA" id="ARBA00012759"/>
    </source>
</evidence>
<accession>A0A7N0V8Y6</accession>
<dbReference type="Gene3D" id="3.90.70.10">
    <property type="entry name" value="Cysteine proteinases"/>
    <property type="match status" value="1"/>
</dbReference>
<keyword evidence="6 11" id="KW-0863">Zinc-finger</keyword>
<reference evidence="16" key="1">
    <citation type="submission" date="2021-01" db="UniProtKB">
        <authorList>
            <consortium name="EnsemblPlants"/>
        </authorList>
    </citation>
    <scope>IDENTIFICATION</scope>
</reference>
<dbReference type="PANTHER" id="PTHR24006:SF685">
    <property type="entry name" value="UBIQUITIN CARBOXYL-TERMINAL HYDROLASE 15"/>
    <property type="match status" value="1"/>
</dbReference>
<proteinExistence type="inferred from homology"/>
<dbReference type="GO" id="GO:0005829">
    <property type="term" value="C:cytosol"/>
    <property type="evidence" value="ECO:0007669"/>
    <property type="project" value="TreeGrafter"/>
</dbReference>
<keyword evidence="7" id="KW-0833">Ubl conjugation pathway</keyword>
<keyword evidence="13" id="KW-1133">Transmembrane helix</keyword>
<dbReference type="PROSITE" id="PS50235">
    <property type="entry name" value="USP_3"/>
    <property type="match status" value="1"/>
</dbReference>
<keyword evidence="13" id="KW-0812">Transmembrane</keyword>
<dbReference type="InterPro" id="IPR018200">
    <property type="entry name" value="USP_CS"/>
</dbReference>
<feature type="transmembrane region" description="Helical" evidence="13">
    <location>
        <begin position="7"/>
        <end position="27"/>
    </location>
</feature>
<feature type="compositionally biased region" description="Polar residues" evidence="12">
    <location>
        <begin position="206"/>
        <end position="216"/>
    </location>
</feature>
<dbReference type="PROSITE" id="PS01360">
    <property type="entry name" value="ZF_MYND_1"/>
    <property type="match status" value="1"/>
</dbReference>
<feature type="region of interest" description="Disordered" evidence="12">
    <location>
        <begin position="333"/>
        <end position="364"/>
    </location>
</feature>
<dbReference type="InterPro" id="IPR050164">
    <property type="entry name" value="Peptidase_C19"/>
</dbReference>
<evidence type="ECO:0000256" key="10">
    <source>
        <dbReference type="ARBA" id="ARBA00022833"/>
    </source>
</evidence>
<dbReference type="EnsemblPlants" id="Kaladp0192s0050.12.v1.1">
    <property type="protein sequence ID" value="Kaladp0192s0050.12.v1.1"/>
    <property type="gene ID" value="Kaladp0192s0050.v1.1"/>
</dbReference>
<dbReference type="Proteomes" id="UP000594263">
    <property type="component" value="Unplaced"/>
</dbReference>
<evidence type="ECO:0000256" key="12">
    <source>
        <dbReference type="SAM" id="MobiDB-lite"/>
    </source>
</evidence>
<evidence type="ECO:0000256" key="4">
    <source>
        <dbReference type="ARBA" id="ARBA00022670"/>
    </source>
</evidence>
<dbReference type="CDD" id="cd02661">
    <property type="entry name" value="Peptidase_C19E"/>
    <property type="match status" value="1"/>
</dbReference>
<feature type="compositionally biased region" description="Basic residues" evidence="12">
    <location>
        <begin position="752"/>
        <end position="762"/>
    </location>
</feature>
<dbReference type="InterPro" id="IPR001394">
    <property type="entry name" value="Peptidase_C19_UCH"/>
</dbReference>
<feature type="domain" description="MYND-type" evidence="15">
    <location>
        <begin position="74"/>
        <end position="111"/>
    </location>
</feature>
<evidence type="ECO:0000256" key="5">
    <source>
        <dbReference type="ARBA" id="ARBA00022723"/>
    </source>
</evidence>
<dbReference type="Gramene" id="Kaladp0192s0050.6.v1.1">
    <property type="protein sequence ID" value="Kaladp0192s0050.6.v1.1"/>
    <property type="gene ID" value="Kaladp0192s0050.v1.1"/>
</dbReference>
<dbReference type="EnsemblPlants" id="Kaladp0192s0050.10.v1.1">
    <property type="protein sequence ID" value="Kaladp0192s0050.10.v1.1"/>
    <property type="gene ID" value="Kaladp0192s0050.v1.1"/>
</dbReference>
<dbReference type="EnsemblPlants" id="Kaladp0192s0050.11.v1.1">
    <property type="protein sequence ID" value="Kaladp0192s0050.11.v1.1"/>
    <property type="gene ID" value="Kaladp0192s0050.v1.1"/>
</dbReference>
<dbReference type="SUPFAM" id="SSF144232">
    <property type="entry name" value="HIT/MYND zinc finger-like"/>
    <property type="match status" value="1"/>
</dbReference>
<keyword evidence="4" id="KW-0645">Protease</keyword>
<dbReference type="Gramene" id="Kaladp0192s0050.11.v1.1">
    <property type="protein sequence ID" value="Kaladp0192s0050.11.v1.1"/>
    <property type="gene ID" value="Kaladp0192s0050.v1.1"/>
</dbReference>
<dbReference type="Gramene" id="Kaladp0192s0050.1.v1.1">
    <property type="protein sequence ID" value="Kaladp0192s0050.1.v1.1"/>
    <property type="gene ID" value="Kaladp0192s0050.v1.1"/>
</dbReference>
<dbReference type="GO" id="GO:0005634">
    <property type="term" value="C:nucleus"/>
    <property type="evidence" value="ECO:0007669"/>
    <property type="project" value="TreeGrafter"/>
</dbReference>
<dbReference type="InterPro" id="IPR028889">
    <property type="entry name" value="USP"/>
</dbReference>
<dbReference type="GO" id="GO:0016579">
    <property type="term" value="P:protein deubiquitination"/>
    <property type="evidence" value="ECO:0007669"/>
    <property type="project" value="InterPro"/>
</dbReference>
<dbReference type="Gramene" id="Kaladp0192s0050.5.v1.1">
    <property type="protein sequence ID" value="Kaladp0192s0050.5.v1.1"/>
    <property type="gene ID" value="Kaladp0192s0050.v1.1"/>
</dbReference>
<dbReference type="GO" id="GO:0004843">
    <property type="term" value="F:cysteine-type deubiquitinase activity"/>
    <property type="evidence" value="ECO:0007669"/>
    <property type="project" value="UniProtKB-EC"/>
</dbReference>
<evidence type="ECO:0000256" key="7">
    <source>
        <dbReference type="ARBA" id="ARBA00022786"/>
    </source>
</evidence>
<keyword evidence="8" id="KW-0378">Hydrolase</keyword>
<evidence type="ECO:0000313" key="16">
    <source>
        <dbReference type="EnsemblPlants" id="Kaladp0192s0050.10.v1.1"/>
    </source>
</evidence>
<comment type="similarity">
    <text evidence="2">Belongs to the peptidase C19 family.</text>
</comment>
<dbReference type="Gramene" id="Kaladp0192s0050.10.v1.1">
    <property type="protein sequence ID" value="Kaladp0192s0050.10.v1.1"/>
    <property type="gene ID" value="Kaladp0192s0050.v1.1"/>
</dbReference>
<feature type="region of interest" description="Disordered" evidence="12">
    <location>
        <begin position="750"/>
        <end position="784"/>
    </location>
</feature>
<dbReference type="GO" id="GO:0006508">
    <property type="term" value="P:proteolysis"/>
    <property type="evidence" value="ECO:0007669"/>
    <property type="project" value="UniProtKB-KW"/>
</dbReference>
<dbReference type="PROSITE" id="PS50865">
    <property type="entry name" value="ZF_MYND_2"/>
    <property type="match status" value="1"/>
</dbReference>
<evidence type="ECO:0000256" key="13">
    <source>
        <dbReference type="SAM" id="Phobius"/>
    </source>
</evidence>
<organism evidence="16 17">
    <name type="scientific">Kalanchoe fedtschenkoi</name>
    <name type="common">Lavender scallops</name>
    <name type="synonym">South American air plant</name>
    <dbReference type="NCBI Taxonomy" id="63787"/>
    <lineage>
        <taxon>Eukaryota</taxon>
        <taxon>Viridiplantae</taxon>
        <taxon>Streptophyta</taxon>
        <taxon>Embryophyta</taxon>
        <taxon>Tracheophyta</taxon>
        <taxon>Spermatophyta</taxon>
        <taxon>Magnoliopsida</taxon>
        <taxon>eudicotyledons</taxon>
        <taxon>Gunneridae</taxon>
        <taxon>Pentapetalae</taxon>
        <taxon>Saxifragales</taxon>
        <taxon>Crassulaceae</taxon>
        <taxon>Kalanchoe</taxon>
    </lineage>
</organism>
<feature type="domain" description="USP" evidence="14">
    <location>
        <begin position="427"/>
        <end position="733"/>
    </location>
</feature>
<evidence type="ECO:0000256" key="8">
    <source>
        <dbReference type="ARBA" id="ARBA00022801"/>
    </source>
</evidence>
<keyword evidence="10" id="KW-0862">Zinc</keyword>
<dbReference type="InterPro" id="IPR002893">
    <property type="entry name" value="Znf_MYND"/>
</dbReference>
<dbReference type="EnsemblPlants" id="Kaladp0192s0050.6.v1.1">
    <property type="protein sequence ID" value="Kaladp0192s0050.6.v1.1"/>
    <property type="gene ID" value="Kaladp0192s0050.v1.1"/>
</dbReference>
<dbReference type="Gramene" id="Kaladp0192s0050.12.v1.1">
    <property type="protein sequence ID" value="Kaladp0192s0050.12.v1.1"/>
    <property type="gene ID" value="Kaladp0192s0050.v1.1"/>
</dbReference>
<evidence type="ECO:0000256" key="11">
    <source>
        <dbReference type="PROSITE-ProRule" id="PRU00134"/>
    </source>
</evidence>
<comment type="catalytic activity">
    <reaction evidence="1">
        <text>Thiol-dependent hydrolysis of ester, thioester, amide, peptide and isopeptide bonds formed by the C-terminal Gly of ubiquitin (a 76-residue protein attached to proteins as an intracellular targeting signal).</text>
        <dbReference type="EC" id="3.4.19.12"/>
    </reaction>
</comment>
<dbReference type="AlphaFoldDB" id="A0A7N0V8Y6"/>
<dbReference type="EnsemblPlants" id="Kaladp0192s0050.5.v1.1">
    <property type="protein sequence ID" value="Kaladp0192s0050.5.v1.1"/>
    <property type="gene ID" value="Kaladp0192s0050.v1.1"/>
</dbReference>
<keyword evidence="5" id="KW-0479">Metal-binding</keyword>
<dbReference type="OMA" id="HECARCS"/>
<feature type="region of interest" description="Disordered" evidence="12">
    <location>
        <begin position="201"/>
        <end position="222"/>
    </location>
</feature>
<dbReference type="FunFam" id="6.10.140.2220:FF:000006">
    <property type="entry name" value="Ubiquitin carboxyl-terminal hydrolase 15"/>
    <property type="match status" value="1"/>
</dbReference>
<dbReference type="Pfam" id="PF01753">
    <property type="entry name" value="zf-MYND"/>
    <property type="match status" value="1"/>
</dbReference>
<evidence type="ECO:0000256" key="2">
    <source>
        <dbReference type="ARBA" id="ARBA00009085"/>
    </source>
</evidence>
<evidence type="ECO:0000313" key="17">
    <source>
        <dbReference type="Proteomes" id="UP000594263"/>
    </source>
</evidence>
<keyword evidence="9" id="KW-0788">Thiol protease</keyword>
<evidence type="ECO:0000256" key="9">
    <source>
        <dbReference type="ARBA" id="ARBA00022807"/>
    </source>
</evidence>
<dbReference type="FunFam" id="3.90.70.10:FF:000026">
    <property type="entry name" value="Ubiquitin carboxyl-terminal hydrolase 15"/>
    <property type="match status" value="1"/>
</dbReference>
<dbReference type="EnsemblPlants" id="Kaladp0192s0050.1.v1.1">
    <property type="protein sequence ID" value="Kaladp0192s0050.1.v1.1"/>
    <property type="gene ID" value="Kaladp0192s0050.v1.1"/>
</dbReference>
<evidence type="ECO:0000259" key="14">
    <source>
        <dbReference type="PROSITE" id="PS50235"/>
    </source>
</evidence>
<protein>
    <recommendedName>
        <fullName evidence="3">ubiquitinyl hydrolase 1</fullName>
        <ecNumber evidence="3">3.4.19.12</ecNumber>
    </recommendedName>
</protein>
<evidence type="ECO:0000256" key="6">
    <source>
        <dbReference type="ARBA" id="ARBA00022771"/>
    </source>
</evidence>
<dbReference type="PANTHER" id="PTHR24006">
    <property type="entry name" value="UBIQUITIN CARBOXYL-TERMINAL HYDROLASE"/>
    <property type="match status" value="1"/>
</dbReference>
<sequence>MLEPREANVLVLLFLLVVLPLVTYILLGKWSDAAKRNERVAWLAQQAASDALRAETMTFTNFTSGPKKSGVYQCARCLALATTRCSRCKSTRYCSGRCQIIHWRQIHMYECQNLEITSFMSSPAPSLGGESTPECFLPSEETNFVSSAKQSSITERVMSGVNDYLFTSDSTNVAVKSSESQFMEVESSDKTHPQKVHKNIARTEDGTSSEVNSRVSRSPIPKSGRIDVSMEIYPMQKNQNGPAVFINGHDSSRNLVGEAQTQIQCGTVDEPKSNGTNSRITRGTTICDTKTNTLLNSGKEFVSKDATSTKKSIDKTSMKSSFKTRSAFKSSSAGDMLKSTKPMWKESGEQTCSGTDKLRDKQEKSKGSYGAANMGFMKITGQKKSANFLLLDSLQIITDKQKNVDMLFPYEEFVKLFQFEGLNLSPRGLLNCGNSCYANAVLQCLTYTKPLIVYLLGRLHSRSCCAMNWCLMCELEQHAMMSRESGPPLSPSMILSHIRSNNCQIGDGSQEDAHEFLRFLVTSMQSICLEGLGGEKKVNSKMQETTFVQHTFGGCLRSKVKCLNCRHVSERYENIMDLTLEIYGWVESLEDALTQFTTPEDLDGENMYRCGRCAAYVRARKQLSIHEAPNILTIVLKRFQEGKYGKINKCITFPDLLDMVPFMTRKDDIPPLYLLYAVIVHVDTLNASFSGHYIAYVKDLRGNWFKVDDTEIQPVSLSQVMSEGAYILFYSRSSPRPLKVPSGATLLQLSKQSHKTQKHSRSGHSANNFRSPESTSYHTTDSSTKISNPIYNGVIRSASWNIHPVLETYVQPARSEFSDATSSDRTMFTSSDDASFTTESTRDSFSAPDCVDRCNNVISSIFGARVATGECQCKVANKENAALTAIHSEEFPCSSNCRYSVKHDRLLQDGYCRS</sequence>
<keyword evidence="17" id="KW-1185">Reference proteome</keyword>
<dbReference type="EnsemblPlants" id="Kaladp0192s0050.9.v1.1">
    <property type="protein sequence ID" value="Kaladp0192s0050.9.v1.1"/>
    <property type="gene ID" value="Kaladp0192s0050.v1.1"/>
</dbReference>
<name>A0A7N0V8Y6_KALFE</name>
<feature type="compositionally biased region" description="Polar residues" evidence="12">
    <location>
        <begin position="763"/>
        <end position="784"/>
    </location>
</feature>
<dbReference type="Gene3D" id="6.10.140.2220">
    <property type="match status" value="1"/>
</dbReference>
<keyword evidence="13" id="KW-0472">Membrane</keyword>
<dbReference type="Gramene" id="Kaladp0192s0050.9.v1.1">
    <property type="protein sequence ID" value="Kaladp0192s0050.9.v1.1"/>
    <property type="gene ID" value="Kaladp0192s0050.v1.1"/>
</dbReference>
<dbReference type="PROSITE" id="PS00972">
    <property type="entry name" value="USP_1"/>
    <property type="match status" value="1"/>
</dbReference>
<dbReference type="Pfam" id="PF00443">
    <property type="entry name" value="UCH"/>
    <property type="match status" value="1"/>
</dbReference>
<dbReference type="GO" id="GO:0008270">
    <property type="term" value="F:zinc ion binding"/>
    <property type="evidence" value="ECO:0007669"/>
    <property type="project" value="UniProtKB-KW"/>
</dbReference>
<evidence type="ECO:0000256" key="1">
    <source>
        <dbReference type="ARBA" id="ARBA00000707"/>
    </source>
</evidence>
<evidence type="ECO:0000259" key="15">
    <source>
        <dbReference type="PROSITE" id="PS50865"/>
    </source>
</evidence>